<reference evidence="1" key="1">
    <citation type="submission" date="2023-11" db="EMBL/GenBank/DDBJ databases">
        <title>Genome assemblies of two species of porcelain crab, Petrolisthes cinctipes and Petrolisthes manimaculis (Anomura: Porcellanidae).</title>
        <authorList>
            <person name="Angst P."/>
        </authorList>
    </citation>
    <scope>NUCLEOTIDE SEQUENCE</scope>
    <source>
        <strain evidence="1">PB745_02</strain>
        <tissue evidence="1">Gill</tissue>
    </source>
</reference>
<sequence length="147" mass="16520">MAEETQHYADTGNTRAFYEALRAVYGPTYQVQAPLHFSDGNNLLTDKEYILRRWAEHFGNLFADKRQVQEGSISRIPQHAERVELDEPPTQEEVKVAIAKLKCHKAPGVDGLPAEVYKIGGSTLLVKLTELFKLVCLASYLTVFLLA</sequence>
<keyword evidence="2" id="KW-1185">Reference proteome</keyword>
<comment type="caution">
    <text evidence="1">The sequence shown here is derived from an EMBL/GenBank/DDBJ whole genome shotgun (WGS) entry which is preliminary data.</text>
</comment>
<proteinExistence type="predicted"/>
<name>A0AAE1UK90_9EUCA</name>
<evidence type="ECO:0000313" key="2">
    <source>
        <dbReference type="Proteomes" id="UP001292094"/>
    </source>
</evidence>
<accession>A0AAE1UK90</accession>
<dbReference type="AlphaFoldDB" id="A0AAE1UK90"/>
<evidence type="ECO:0008006" key="3">
    <source>
        <dbReference type="Google" id="ProtNLM"/>
    </source>
</evidence>
<dbReference type="EMBL" id="JAWZYT010000180">
    <property type="protein sequence ID" value="KAK4326942.1"/>
    <property type="molecule type" value="Genomic_DNA"/>
</dbReference>
<dbReference type="Proteomes" id="UP001292094">
    <property type="component" value="Unassembled WGS sequence"/>
</dbReference>
<protein>
    <recommendedName>
        <fullName evidence="3">Reverse transcriptase</fullName>
    </recommendedName>
</protein>
<organism evidence="1 2">
    <name type="scientific">Petrolisthes manimaculis</name>
    <dbReference type="NCBI Taxonomy" id="1843537"/>
    <lineage>
        <taxon>Eukaryota</taxon>
        <taxon>Metazoa</taxon>
        <taxon>Ecdysozoa</taxon>
        <taxon>Arthropoda</taxon>
        <taxon>Crustacea</taxon>
        <taxon>Multicrustacea</taxon>
        <taxon>Malacostraca</taxon>
        <taxon>Eumalacostraca</taxon>
        <taxon>Eucarida</taxon>
        <taxon>Decapoda</taxon>
        <taxon>Pleocyemata</taxon>
        <taxon>Anomura</taxon>
        <taxon>Galatheoidea</taxon>
        <taxon>Porcellanidae</taxon>
        <taxon>Petrolisthes</taxon>
    </lineage>
</organism>
<dbReference type="PANTHER" id="PTHR19446">
    <property type="entry name" value="REVERSE TRANSCRIPTASES"/>
    <property type="match status" value="1"/>
</dbReference>
<gene>
    <name evidence="1" type="ORF">Pmani_002546</name>
</gene>
<evidence type="ECO:0000313" key="1">
    <source>
        <dbReference type="EMBL" id="KAK4326942.1"/>
    </source>
</evidence>